<keyword evidence="1" id="KW-1133">Transmembrane helix</keyword>
<feature type="chain" id="PRO_5033066419" description="EB domain-containing protein" evidence="2">
    <location>
        <begin position="21"/>
        <end position="404"/>
    </location>
</feature>
<comment type="caution">
    <text evidence="3">The sequence shown here is derived from an EMBL/GenBank/DDBJ whole genome shotgun (WGS) entry which is preliminary data.</text>
</comment>
<proteinExistence type="predicted"/>
<feature type="signal peptide" evidence="2">
    <location>
        <begin position="1"/>
        <end position="20"/>
    </location>
</feature>
<feature type="transmembrane region" description="Helical" evidence="1">
    <location>
        <begin position="296"/>
        <end position="322"/>
    </location>
</feature>
<protein>
    <recommendedName>
        <fullName evidence="5">EB domain-containing protein</fullName>
    </recommendedName>
</protein>
<reference evidence="3" key="1">
    <citation type="submission" date="2021-02" db="EMBL/GenBank/DDBJ databases">
        <authorList>
            <person name="Nowell W R."/>
        </authorList>
    </citation>
    <scope>NUCLEOTIDE SEQUENCE</scope>
</reference>
<dbReference type="Proteomes" id="UP000663852">
    <property type="component" value="Unassembled WGS sequence"/>
</dbReference>
<dbReference type="AlphaFoldDB" id="A0A814P1A7"/>
<evidence type="ECO:0008006" key="5">
    <source>
        <dbReference type="Google" id="ProtNLM"/>
    </source>
</evidence>
<keyword evidence="2" id="KW-0732">Signal</keyword>
<evidence type="ECO:0000256" key="2">
    <source>
        <dbReference type="SAM" id="SignalP"/>
    </source>
</evidence>
<evidence type="ECO:0000313" key="4">
    <source>
        <dbReference type="Proteomes" id="UP000663852"/>
    </source>
</evidence>
<sequence length="404" mass="45926">MLSDRVLLFLYLMIIIVVDSGDSLPCTPTKQVLLSNCSIQPSQNSTTNDNRTLTMIIPYSLNRQHQDEYLATILTQNKSFIRLNLNLIQCENKSSTLNWTSLESSSTLNGEFLRTSSINKNTMYLPSGKIYLRNLSTIDCSTNTIYRTNANQLFQLDLRIESTLNDYCLDDTSCYPHDTYQCDPIEQRCICRQPFQPYSIKEHYTICIQAAETVEQCPRQTQRCLPWCHENSSSLMCVCPEDLARKKFSYNNQAYCESQTGGICNAYLRCPLGNLCVHGTCQKITNEFYQSISMNIVTISIIVSCLIIFMISAILGIGIYILRRQRWKKHYHSPMSSICAKQHPMSLPAISDYDNVTYSAFRANVQLSSSDDNDSSPMTTSDECSYEPKIVYLGGEQQLTAIFA</sequence>
<accession>A0A814P1A7</accession>
<keyword evidence="1" id="KW-0472">Membrane</keyword>
<keyword evidence="1" id="KW-0812">Transmembrane</keyword>
<dbReference type="EMBL" id="CAJNOJ010000097">
    <property type="protein sequence ID" value="CAF1099859.1"/>
    <property type="molecule type" value="Genomic_DNA"/>
</dbReference>
<organism evidence="3 4">
    <name type="scientific">Adineta ricciae</name>
    <name type="common">Rotifer</name>
    <dbReference type="NCBI Taxonomy" id="249248"/>
    <lineage>
        <taxon>Eukaryota</taxon>
        <taxon>Metazoa</taxon>
        <taxon>Spiralia</taxon>
        <taxon>Gnathifera</taxon>
        <taxon>Rotifera</taxon>
        <taxon>Eurotatoria</taxon>
        <taxon>Bdelloidea</taxon>
        <taxon>Adinetida</taxon>
        <taxon>Adinetidae</taxon>
        <taxon>Adineta</taxon>
    </lineage>
</organism>
<evidence type="ECO:0000256" key="1">
    <source>
        <dbReference type="SAM" id="Phobius"/>
    </source>
</evidence>
<evidence type="ECO:0000313" key="3">
    <source>
        <dbReference type="EMBL" id="CAF1099859.1"/>
    </source>
</evidence>
<dbReference type="OrthoDB" id="9991620at2759"/>
<gene>
    <name evidence="3" type="ORF">EDS130_LOCUS19931</name>
</gene>
<name>A0A814P1A7_ADIRI</name>